<dbReference type="AlphaFoldDB" id="A0A2M9A7M1"/>
<evidence type="ECO:0000313" key="5">
    <source>
        <dbReference type="EMBL" id="PJJ41709.1"/>
    </source>
</evidence>
<gene>
    <name evidence="5" type="ORF">BGX16_1700</name>
</gene>
<dbReference type="OrthoDB" id="9815652at2"/>
<dbReference type="InterPro" id="IPR044946">
    <property type="entry name" value="Restrct_endonuc_typeI_TRD_sf"/>
</dbReference>
<proteinExistence type="inferred from homology"/>
<dbReference type="Proteomes" id="UP000231134">
    <property type="component" value="Unassembled WGS sequence"/>
</dbReference>
<evidence type="ECO:0000313" key="6">
    <source>
        <dbReference type="Proteomes" id="UP000231134"/>
    </source>
</evidence>
<evidence type="ECO:0000259" key="4">
    <source>
        <dbReference type="Pfam" id="PF01420"/>
    </source>
</evidence>
<evidence type="ECO:0000256" key="3">
    <source>
        <dbReference type="ARBA" id="ARBA00023125"/>
    </source>
</evidence>
<dbReference type="PANTHER" id="PTHR43140">
    <property type="entry name" value="TYPE-1 RESTRICTION ENZYME ECOKI SPECIFICITY PROTEIN"/>
    <property type="match status" value="1"/>
</dbReference>
<comment type="caution">
    <text evidence="5">The sequence shown here is derived from an EMBL/GenBank/DDBJ whole genome shotgun (WGS) entry which is preliminary data.</text>
</comment>
<dbReference type="GO" id="GO:0009307">
    <property type="term" value="P:DNA restriction-modification system"/>
    <property type="evidence" value="ECO:0007669"/>
    <property type="project" value="UniProtKB-KW"/>
</dbReference>
<name>A0A2M9A7M1_9BACT</name>
<dbReference type="SUPFAM" id="SSF116734">
    <property type="entry name" value="DNA methylase specificity domain"/>
    <property type="match status" value="1"/>
</dbReference>
<dbReference type="GO" id="GO:0003677">
    <property type="term" value="F:DNA binding"/>
    <property type="evidence" value="ECO:0007669"/>
    <property type="project" value="UniProtKB-KW"/>
</dbReference>
<keyword evidence="2" id="KW-0680">Restriction system</keyword>
<organism evidence="5 6">
    <name type="scientific">Hallerella succinigenes</name>
    <dbReference type="NCBI Taxonomy" id="1896222"/>
    <lineage>
        <taxon>Bacteria</taxon>
        <taxon>Pseudomonadati</taxon>
        <taxon>Fibrobacterota</taxon>
        <taxon>Fibrobacteria</taxon>
        <taxon>Fibrobacterales</taxon>
        <taxon>Fibrobacteraceae</taxon>
        <taxon>Hallerella</taxon>
    </lineage>
</organism>
<evidence type="ECO:0000256" key="2">
    <source>
        <dbReference type="ARBA" id="ARBA00022747"/>
    </source>
</evidence>
<dbReference type="Pfam" id="PF01420">
    <property type="entry name" value="Methylase_S"/>
    <property type="match status" value="1"/>
</dbReference>
<keyword evidence="6" id="KW-1185">Reference proteome</keyword>
<dbReference type="EMBL" id="PGEX01000001">
    <property type="protein sequence ID" value="PJJ41709.1"/>
    <property type="molecule type" value="Genomic_DNA"/>
</dbReference>
<keyword evidence="3" id="KW-0238">DNA-binding</keyword>
<comment type="similarity">
    <text evidence="1">Belongs to the type-I restriction system S methylase family.</text>
</comment>
<feature type="domain" description="Type I restriction modification DNA specificity" evidence="4">
    <location>
        <begin position="13"/>
        <end position="167"/>
    </location>
</feature>
<accession>A0A2M9A7M1</accession>
<dbReference type="RefSeq" id="WP_100425647.1">
    <property type="nucleotide sequence ID" value="NZ_PGEX01000001.1"/>
</dbReference>
<dbReference type="InterPro" id="IPR051212">
    <property type="entry name" value="Type-I_RE_S_subunit"/>
</dbReference>
<protein>
    <submittedName>
        <fullName evidence="5">Type I restriction modification DNA specificity protein</fullName>
    </submittedName>
</protein>
<sequence>MSKIDELIKKHCPDGVETKALGDVSKINRGVRVTRDMLTTDGKIPVYQNALTPLGYFDKSNRKAYSTYLIGAGAAGKIGFSDVDFWAADDCYTFDELDNVNDKFLYYFLQTQQNYIDTRVRKGSIPRISRDVFEKIQIPVPPLEIQEEIVKTLDAFTSLTAELTAELTARRKQYEYYRDALLSFGKVSPP</sequence>
<dbReference type="Gene3D" id="3.90.220.20">
    <property type="entry name" value="DNA methylase specificity domains"/>
    <property type="match status" value="1"/>
</dbReference>
<dbReference type="InterPro" id="IPR000055">
    <property type="entry name" value="Restrct_endonuc_typeI_TRD"/>
</dbReference>
<dbReference type="CDD" id="cd17291">
    <property type="entry name" value="RMtype1_S_MgeORF438P-TRD-CR_like"/>
    <property type="match status" value="1"/>
</dbReference>
<reference evidence="5 6" key="1">
    <citation type="submission" date="2017-11" db="EMBL/GenBank/DDBJ databases">
        <title>Animal gut microbial communities from fecal samples from Wisconsin, USA.</title>
        <authorList>
            <person name="Neumann A."/>
        </authorList>
    </citation>
    <scope>NUCLEOTIDE SEQUENCE [LARGE SCALE GENOMIC DNA]</scope>
    <source>
        <strain evidence="5 6">UWS3</strain>
    </source>
</reference>
<dbReference type="PANTHER" id="PTHR43140:SF1">
    <property type="entry name" value="TYPE I RESTRICTION ENZYME ECOKI SPECIFICITY SUBUNIT"/>
    <property type="match status" value="1"/>
</dbReference>
<evidence type="ECO:0000256" key="1">
    <source>
        <dbReference type="ARBA" id="ARBA00010923"/>
    </source>
</evidence>